<gene>
    <name evidence="6" type="ORF">JOF36_001913</name>
</gene>
<proteinExistence type="predicted"/>
<evidence type="ECO:0000256" key="3">
    <source>
        <dbReference type="ARBA" id="ARBA00023004"/>
    </source>
</evidence>
<name>A0ABS4VQM9_9PSEU</name>
<feature type="domain" description="Rieske" evidence="5">
    <location>
        <begin position="19"/>
        <end position="130"/>
    </location>
</feature>
<dbReference type="PANTHER" id="PTHR21496">
    <property type="entry name" value="FERREDOXIN-RELATED"/>
    <property type="match status" value="1"/>
</dbReference>
<dbReference type="Gene3D" id="2.102.10.10">
    <property type="entry name" value="Rieske [2Fe-2S] iron-sulphur domain"/>
    <property type="match status" value="1"/>
</dbReference>
<dbReference type="SUPFAM" id="SSF50022">
    <property type="entry name" value="ISP domain"/>
    <property type="match status" value="1"/>
</dbReference>
<evidence type="ECO:0000313" key="6">
    <source>
        <dbReference type="EMBL" id="MBP2366217.1"/>
    </source>
</evidence>
<dbReference type="InterPro" id="IPR036922">
    <property type="entry name" value="Rieske_2Fe-2S_sf"/>
</dbReference>
<keyword evidence="2" id="KW-0479">Metal-binding</keyword>
<dbReference type="PROSITE" id="PS51296">
    <property type="entry name" value="RIESKE"/>
    <property type="match status" value="1"/>
</dbReference>
<evidence type="ECO:0000256" key="4">
    <source>
        <dbReference type="ARBA" id="ARBA00023014"/>
    </source>
</evidence>
<organism evidence="6 7">
    <name type="scientific">Pseudonocardia parietis</name>
    <dbReference type="NCBI Taxonomy" id="570936"/>
    <lineage>
        <taxon>Bacteria</taxon>
        <taxon>Bacillati</taxon>
        <taxon>Actinomycetota</taxon>
        <taxon>Actinomycetes</taxon>
        <taxon>Pseudonocardiales</taxon>
        <taxon>Pseudonocardiaceae</taxon>
        <taxon>Pseudonocardia</taxon>
    </lineage>
</organism>
<dbReference type="RefSeq" id="WP_245350748.1">
    <property type="nucleotide sequence ID" value="NZ_JAGINU010000001.1"/>
</dbReference>
<keyword evidence="1" id="KW-0001">2Fe-2S</keyword>
<protein>
    <submittedName>
        <fullName evidence="6">Nitrite reductase/ring-hydroxylating ferredoxin subunit</fullName>
    </submittedName>
</protein>
<dbReference type="EMBL" id="JAGINU010000001">
    <property type="protein sequence ID" value="MBP2366217.1"/>
    <property type="molecule type" value="Genomic_DNA"/>
</dbReference>
<evidence type="ECO:0000313" key="7">
    <source>
        <dbReference type="Proteomes" id="UP001519295"/>
    </source>
</evidence>
<comment type="caution">
    <text evidence="6">The sequence shown here is derived from an EMBL/GenBank/DDBJ whole genome shotgun (WGS) entry which is preliminary data.</text>
</comment>
<reference evidence="6 7" key="1">
    <citation type="submission" date="2021-03" db="EMBL/GenBank/DDBJ databases">
        <title>Sequencing the genomes of 1000 actinobacteria strains.</title>
        <authorList>
            <person name="Klenk H.-P."/>
        </authorList>
    </citation>
    <scope>NUCLEOTIDE SEQUENCE [LARGE SCALE GENOMIC DNA]</scope>
    <source>
        <strain evidence="6 7">DSM 45256</strain>
    </source>
</reference>
<keyword evidence="4" id="KW-0411">Iron-sulfur</keyword>
<evidence type="ECO:0000256" key="1">
    <source>
        <dbReference type="ARBA" id="ARBA00022714"/>
    </source>
</evidence>
<dbReference type="Pfam" id="PF00355">
    <property type="entry name" value="Rieske"/>
    <property type="match status" value="1"/>
</dbReference>
<accession>A0ABS4VQM9</accession>
<dbReference type="Proteomes" id="UP001519295">
    <property type="component" value="Unassembled WGS sequence"/>
</dbReference>
<dbReference type="PANTHER" id="PTHR21496:SF23">
    <property type="entry name" value="3-PHENYLPROPIONATE_CINNAMIC ACID DIOXYGENASE FERREDOXIN SUBUNIT"/>
    <property type="match status" value="1"/>
</dbReference>
<evidence type="ECO:0000256" key="2">
    <source>
        <dbReference type="ARBA" id="ARBA00022723"/>
    </source>
</evidence>
<keyword evidence="3" id="KW-0408">Iron</keyword>
<sequence>MTETTSQAPHRAVPRGTPHVICRADELPPGTRKIVEIDGTSIGVLNVDGRFHALRNQCPHHGAPLCQGAVRGTMADTAPHEYSYGQHNEWIACPWHGFEFRLETGRPLLSTERARVRVYPVVVDDGDVVLYV</sequence>
<keyword evidence="7" id="KW-1185">Reference proteome</keyword>
<evidence type="ECO:0000259" key="5">
    <source>
        <dbReference type="PROSITE" id="PS51296"/>
    </source>
</evidence>
<dbReference type="InterPro" id="IPR017941">
    <property type="entry name" value="Rieske_2Fe-2S"/>
</dbReference>